<accession>A0A2U8H546</accession>
<evidence type="ECO:0000256" key="2">
    <source>
        <dbReference type="ARBA" id="ARBA00023043"/>
    </source>
</evidence>
<dbReference type="InterPro" id="IPR036770">
    <property type="entry name" value="Ankyrin_rpt-contain_sf"/>
</dbReference>
<dbReference type="SMART" id="SM00248">
    <property type="entry name" value="ANK"/>
    <property type="match status" value="4"/>
</dbReference>
<dbReference type="Proteomes" id="UP000244902">
    <property type="component" value="Chromosome"/>
</dbReference>
<reference evidence="5 6" key="1">
    <citation type="submission" date="2017-06" db="EMBL/GenBank/DDBJ databases">
        <title>Azoarcus sp. TSNA42 complete genome sequence.</title>
        <authorList>
            <person name="Woo J.-H."/>
            <person name="Kim H.-S."/>
        </authorList>
    </citation>
    <scope>NUCLEOTIDE SEQUENCE [LARGE SCALE GENOMIC DNA]</scope>
    <source>
        <strain evidence="5 6">TSNA42</strain>
    </source>
</reference>
<dbReference type="Pfam" id="PF12796">
    <property type="entry name" value="Ank_2"/>
    <property type="match status" value="2"/>
</dbReference>
<evidence type="ECO:0000313" key="5">
    <source>
        <dbReference type="EMBL" id="AWI81107.1"/>
    </source>
</evidence>
<dbReference type="PANTHER" id="PTHR24141">
    <property type="entry name" value="2-5A-DEPENDENT RIBONUCLEASE"/>
    <property type="match status" value="1"/>
</dbReference>
<feature type="repeat" description="ANK" evidence="3">
    <location>
        <begin position="356"/>
        <end position="388"/>
    </location>
</feature>
<dbReference type="GO" id="GO:0003723">
    <property type="term" value="F:RNA binding"/>
    <property type="evidence" value="ECO:0007669"/>
    <property type="project" value="TreeGrafter"/>
</dbReference>
<keyword evidence="2 3" id="KW-0040">ANK repeat</keyword>
<evidence type="ECO:0000256" key="4">
    <source>
        <dbReference type="SAM" id="SignalP"/>
    </source>
</evidence>
<feature type="repeat" description="ANK" evidence="3">
    <location>
        <begin position="391"/>
        <end position="423"/>
    </location>
</feature>
<evidence type="ECO:0008006" key="7">
    <source>
        <dbReference type="Google" id="ProtNLM"/>
    </source>
</evidence>
<dbReference type="GO" id="GO:0004540">
    <property type="term" value="F:RNA nuclease activity"/>
    <property type="evidence" value="ECO:0007669"/>
    <property type="project" value="TreeGrafter"/>
</dbReference>
<dbReference type="RefSeq" id="WP_108975236.1">
    <property type="nucleotide sequence ID" value="NZ_CP022188.1"/>
</dbReference>
<dbReference type="PROSITE" id="PS50088">
    <property type="entry name" value="ANK_REPEAT"/>
    <property type="match status" value="3"/>
</dbReference>
<organism evidence="5 6">
    <name type="scientific">Parazoarcus communis</name>
    <dbReference type="NCBI Taxonomy" id="41977"/>
    <lineage>
        <taxon>Bacteria</taxon>
        <taxon>Pseudomonadati</taxon>
        <taxon>Pseudomonadota</taxon>
        <taxon>Betaproteobacteria</taxon>
        <taxon>Rhodocyclales</taxon>
        <taxon>Zoogloeaceae</taxon>
        <taxon>Parazoarcus</taxon>
    </lineage>
</organism>
<dbReference type="Gene3D" id="1.25.40.20">
    <property type="entry name" value="Ankyrin repeat-containing domain"/>
    <property type="match status" value="1"/>
</dbReference>
<feature type="signal peptide" evidence="4">
    <location>
        <begin position="1"/>
        <end position="22"/>
    </location>
</feature>
<dbReference type="AlphaFoldDB" id="A0A2U8H546"/>
<keyword evidence="1" id="KW-0677">Repeat</keyword>
<dbReference type="InterPro" id="IPR002110">
    <property type="entry name" value="Ankyrin_rpt"/>
</dbReference>
<feature type="chain" id="PRO_5016069520" description="DUF6438 domain-containing protein" evidence="4">
    <location>
        <begin position="23"/>
        <end position="452"/>
    </location>
</feature>
<dbReference type="EMBL" id="CP022188">
    <property type="protein sequence ID" value="AWI81107.1"/>
    <property type="molecule type" value="Genomic_DNA"/>
</dbReference>
<dbReference type="OrthoDB" id="198309at2"/>
<dbReference type="GO" id="GO:0006396">
    <property type="term" value="P:RNA processing"/>
    <property type="evidence" value="ECO:0007669"/>
    <property type="project" value="TreeGrafter"/>
</dbReference>
<gene>
    <name evidence="5" type="ORF">CEW87_18120</name>
</gene>
<evidence type="ECO:0000256" key="3">
    <source>
        <dbReference type="PROSITE-ProRule" id="PRU00023"/>
    </source>
</evidence>
<evidence type="ECO:0000313" key="6">
    <source>
        <dbReference type="Proteomes" id="UP000244902"/>
    </source>
</evidence>
<dbReference type="SUPFAM" id="SSF48403">
    <property type="entry name" value="Ankyrin repeat"/>
    <property type="match status" value="1"/>
</dbReference>
<name>A0A2U8H546_9RHOO</name>
<protein>
    <recommendedName>
        <fullName evidence="7">DUF6438 domain-containing protein</fullName>
    </recommendedName>
</protein>
<evidence type="ECO:0000256" key="1">
    <source>
        <dbReference type="ARBA" id="ARBA00022737"/>
    </source>
</evidence>
<proteinExistence type="predicted"/>
<dbReference type="PANTHER" id="PTHR24141:SF1">
    <property type="entry name" value="2-5A-DEPENDENT RIBONUCLEASE"/>
    <property type="match status" value="1"/>
</dbReference>
<dbReference type="PROSITE" id="PS50297">
    <property type="entry name" value="ANK_REP_REGION"/>
    <property type="match status" value="3"/>
</dbReference>
<feature type="repeat" description="ANK" evidence="3">
    <location>
        <begin position="323"/>
        <end position="355"/>
    </location>
</feature>
<keyword evidence="4" id="KW-0732">Signal</keyword>
<sequence length="452" mass="48133">MNRLWALLSASLLMLALGGCQTTGNVSTGYDPGASKNSGLVLFSVSHDKNTEHFLPRGADLQFSVTFTSVDGTVKIPPALSNDTLALFPTTVFEAVWGNVYVREFPAGRYELSGWSLRRDIGTNARHINPQLPPPPIPFEVKPGSITYIGNVHAALVAVPSLRGFDINAGVEPQIRNEAERDMKAILKDYPQLAGKVLVAPLPSGPWKPTAPARPTEAGTRIMQTCMKYEEPLAVERIGQGEIRTRDDATAHARKVCEALVQLCANAPGGDRCRSALTPFGLATEAGSGPSAAALLNAATKGATATVRSLLADGVDPDVRNAVGWTPLMLAAAERHADTVAVLLDAGADPDAQNTLGRTALMFASIYGQDAIVKMLLDRNAKLNIVPNDNSGWTALMAAAARGHLSTVSLLLERGADPGFKSKDGQSALDLARQYRHSKVVQKLLDHPARKD</sequence>
<dbReference type="PROSITE" id="PS51257">
    <property type="entry name" value="PROKAR_LIPOPROTEIN"/>
    <property type="match status" value="1"/>
</dbReference>